<organism evidence="2">
    <name type="scientific">Cladocopium goreaui</name>
    <dbReference type="NCBI Taxonomy" id="2562237"/>
    <lineage>
        <taxon>Eukaryota</taxon>
        <taxon>Sar</taxon>
        <taxon>Alveolata</taxon>
        <taxon>Dinophyceae</taxon>
        <taxon>Suessiales</taxon>
        <taxon>Symbiodiniaceae</taxon>
        <taxon>Cladocopium</taxon>
    </lineage>
</organism>
<protein>
    <submittedName>
        <fullName evidence="2">Uncharacterized protein</fullName>
    </submittedName>
</protein>
<accession>A0A9P1C7U3</accession>
<feature type="compositionally biased region" description="Low complexity" evidence="1">
    <location>
        <begin position="191"/>
        <end position="208"/>
    </location>
</feature>
<evidence type="ECO:0000256" key="1">
    <source>
        <dbReference type="SAM" id="MobiDB-lite"/>
    </source>
</evidence>
<feature type="compositionally biased region" description="Basic and acidic residues" evidence="1">
    <location>
        <begin position="386"/>
        <end position="398"/>
    </location>
</feature>
<feature type="region of interest" description="Disordered" evidence="1">
    <location>
        <begin position="333"/>
        <end position="399"/>
    </location>
</feature>
<dbReference type="EMBL" id="CAMXCT010001013">
    <property type="protein sequence ID" value="CAI3985733.1"/>
    <property type="molecule type" value="Genomic_DNA"/>
</dbReference>
<feature type="compositionally biased region" description="Basic and acidic residues" evidence="1">
    <location>
        <begin position="546"/>
        <end position="557"/>
    </location>
</feature>
<feature type="region of interest" description="Disordered" evidence="1">
    <location>
        <begin position="231"/>
        <end position="262"/>
    </location>
</feature>
<feature type="compositionally biased region" description="Acidic residues" evidence="1">
    <location>
        <begin position="144"/>
        <end position="176"/>
    </location>
</feature>
<feature type="compositionally biased region" description="Basic residues" evidence="1">
    <location>
        <begin position="728"/>
        <end position="752"/>
    </location>
</feature>
<sequence length="1139" mass="124722">MAKIETRSPVVSAWERHEYLQNAGTRGELVQCPKPDKICRRDVLNNADVLGPLIEHIGVRPSVHEVQPHVEEFFFRNRTQAKAQSWALRRLISVFSRTVKRPHVPREPAMRALYLVAGVPLPEGADPEIEHPNPAGEAASPGDDVGEDEEGWGDEMEEEGCEEEDLDNDCEIDPDTGAELPNAEAPAADFPVSSGPSSSSTGDVSRPGPFVSYTAPAETTEIPMVPAIAPCAKEGSMEEPSVANDPANVPPTESTGVDSKVDEKDMLDAEEKKLQTLLALREAQYRLESLKAMRGSPASSSPSLSPAGSVDNMDTLPMDEEMEFGNMRLASPSGEKVQVFSPPEGGKCHAAPAVSEGTHTSRAATPEVGNSVGSNMIDEPSTSHVEVPKSEEAQHPRESGITMLNSILLAKGTPKEIAQGYFDRMNTESVTAVCPDDRKIKASSSKKMRNMTKQRSAESDHEDMKDTPRGPLQAAAPALEKKDPSPLSSQGADSARAEAIPKAEAPATSKTEDVSQADKMQENGKKPETRDSVPKAKTSRRKDKPKGKEVDKSKAEDILPDQPKPENTVSTGLKRAKHVELENGQLATVPGKRRVEASTRDLKKAKKEEEIEHRKTQDSAPAEAVPKAEAPAAKTKDEHQTDKMMAEESEKKEESLPRKNLEKDFEKSEKEAEVLAKRPEVLDTLLPVSPTEQAAGQRDISTAGPGESKNGHVAKAAPKAKATAQSKAKAKAKSKAVVKTKGKASPKKRGRKPNADTHGKKAKAAEGGAPMNPDGGDDGDRGSDDGKPHLTPEQIAIRARNSRKSSAYHRAYKAALKQGMEEAGVSDSFYLRLHPNGLGSPSSVSRYQKGYACASYDKDYATAGHRQSCMNYLEPSGYVLALLVAMAMVPAGLVLLAPDCGSWGIPARYTSMRTYHNAMGCPQREFVDRGNVMISRTVALLMVLIASNCLWILENPRQSLLVRHFRFEYLCNSIAYVYRGDFWMQLLGGACPKRTSIWSNCRELAGCLDLGRLTKEKRDGKQLETTRRYRDGNGLSRFQGVKPNLKKAQIYPVGMGRRIEEAYRGLQAAVFPDLRRKWAVDLKLSDRELFEKYPMQDLFLDGKLHECFFYVYNHEALRVPDSWVDTMATFHRELKVAVT</sequence>
<feature type="compositionally biased region" description="Basic and acidic residues" evidence="1">
    <location>
        <begin position="593"/>
        <end position="617"/>
    </location>
</feature>
<feature type="compositionally biased region" description="Basic and acidic residues" evidence="1">
    <location>
        <begin position="778"/>
        <end position="790"/>
    </location>
</feature>
<gene>
    <name evidence="2" type="ORF">C1SCF055_LOCUS13150</name>
</gene>
<dbReference type="EMBL" id="CAMXCT030001013">
    <property type="protein sequence ID" value="CAL4773045.1"/>
    <property type="molecule type" value="Genomic_DNA"/>
</dbReference>
<evidence type="ECO:0000313" key="2">
    <source>
        <dbReference type="EMBL" id="CAI3985733.1"/>
    </source>
</evidence>
<feature type="region of interest" description="Disordered" evidence="1">
    <location>
        <begin position="124"/>
        <end position="215"/>
    </location>
</feature>
<evidence type="ECO:0000313" key="4">
    <source>
        <dbReference type="Proteomes" id="UP001152797"/>
    </source>
</evidence>
<feature type="compositionally biased region" description="Low complexity" evidence="1">
    <location>
        <begin position="295"/>
        <end position="309"/>
    </location>
</feature>
<comment type="caution">
    <text evidence="2">The sequence shown here is derived from an EMBL/GenBank/DDBJ whole genome shotgun (WGS) entry which is preliminary data.</text>
</comment>
<feature type="compositionally biased region" description="Basic and acidic residues" evidence="1">
    <location>
        <begin position="634"/>
        <end position="681"/>
    </location>
</feature>
<proteinExistence type="predicted"/>
<feature type="compositionally biased region" description="Basic and acidic residues" evidence="1">
    <location>
        <begin position="519"/>
        <end position="534"/>
    </location>
</feature>
<feature type="compositionally biased region" description="Low complexity" evidence="1">
    <location>
        <begin position="713"/>
        <end position="727"/>
    </location>
</feature>
<evidence type="ECO:0000313" key="3">
    <source>
        <dbReference type="EMBL" id="CAL1139108.1"/>
    </source>
</evidence>
<feature type="compositionally biased region" description="Low complexity" evidence="1">
    <location>
        <begin position="620"/>
        <end position="633"/>
    </location>
</feature>
<keyword evidence="4" id="KW-1185">Reference proteome</keyword>
<reference evidence="3" key="2">
    <citation type="submission" date="2024-04" db="EMBL/GenBank/DDBJ databases">
        <authorList>
            <person name="Chen Y."/>
            <person name="Shah S."/>
            <person name="Dougan E. K."/>
            <person name="Thang M."/>
            <person name="Chan C."/>
        </authorList>
    </citation>
    <scope>NUCLEOTIDE SEQUENCE [LARGE SCALE GENOMIC DNA]</scope>
</reference>
<feature type="region of interest" description="Disordered" evidence="1">
    <location>
        <begin position="291"/>
        <end position="315"/>
    </location>
</feature>
<feature type="region of interest" description="Disordered" evidence="1">
    <location>
        <begin position="424"/>
        <end position="802"/>
    </location>
</feature>
<dbReference type="AlphaFoldDB" id="A0A9P1C7U3"/>
<dbReference type="EMBL" id="CAMXCT020001013">
    <property type="protein sequence ID" value="CAL1139108.1"/>
    <property type="molecule type" value="Genomic_DNA"/>
</dbReference>
<name>A0A9P1C7U3_9DINO</name>
<feature type="compositionally biased region" description="Basic and acidic residues" evidence="1">
    <location>
        <begin position="455"/>
        <end position="468"/>
    </location>
</feature>
<dbReference type="Proteomes" id="UP001152797">
    <property type="component" value="Unassembled WGS sequence"/>
</dbReference>
<reference evidence="2" key="1">
    <citation type="submission" date="2022-10" db="EMBL/GenBank/DDBJ databases">
        <authorList>
            <person name="Chen Y."/>
            <person name="Dougan E. K."/>
            <person name="Chan C."/>
            <person name="Rhodes N."/>
            <person name="Thang M."/>
        </authorList>
    </citation>
    <scope>NUCLEOTIDE SEQUENCE</scope>
</reference>